<evidence type="ECO:0000313" key="6">
    <source>
        <dbReference type="Proteomes" id="UP000193144"/>
    </source>
</evidence>
<dbReference type="PANTHER" id="PTHR35371:SF1">
    <property type="entry name" value="BLR7753 PROTEIN"/>
    <property type="match status" value="1"/>
</dbReference>
<keyword evidence="3" id="KW-1133">Transmembrane helix</keyword>
<evidence type="ECO:0000313" key="5">
    <source>
        <dbReference type="EMBL" id="ORY13688.1"/>
    </source>
</evidence>
<gene>
    <name evidence="5" type="ORF">BCR34DRAFT_480590</name>
</gene>
<evidence type="ECO:0000256" key="1">
    <source>
        <dbReference type="ARBA" id="ARBA00004370"/>
    </source>
</evidence>
<evidence type="ECO:0008006" key="7">
    <source>
        <dbReference type="Google" id="ProtNLM"/>
    </source>
</evidence>
<dbReference type="Pfam" id="PF01124">
    <property type="entry name" value="MAPEG"/>
    <property type="match status" value="1"/>
</dbReference>
<protein>
    <recommendedName>
        <fullName evidence="7">Membrane-associated, eicosanoid/glutathione metabolism protein</fullName>
    </recommendedName>
</protein>
<dbReference type="Gene3D" id="1.20.120.550">
    <property type="entry name" value="Membrane associated eicosanoid/glutathione metabolism-like domain"/>
    <property type="match status" value="1"/>
</dbReference>
<keyword evidence="6" id="KW-1185">Reference proteome</keyword>
<dbReference type="InterPro" id="IPR023352">
    <property type="entry name" value="MAPEG-like_dom_sf"/>
</dbReference>
<dbReference type="OrthoDB" id="2122304at2759"/>
<keyword evidence="2" id="KW-0812">Transmembrane</keyword>
<dbReference type="AlphaFoldDB" id="A0A1Y1ZTY8"/>
<comment type="caution">
    <text evidence="5">The sequence shown here is derived from an EMBL/GenBank/DDBJ whole genome shotgun (WGS) entry which is preliminary data.</text>
</comment>
<dbReference type="SUPFAM" id="SSF161084">
    <property type="entry name" value="MAPEG domain-like"/>
    <property type="match status" value="1"/>
</dbReference>
<dbReference type="GO" id="GO:0016020">
    <property type="term" value="C:membrane"/>
    <property type="evidence" value="ECO:0007669"/>
    <property type="project" value="UniProtKB-SubCell"/>
</dbReference>
<dbReference type="InterPro" id="IPR001129">
    <property type="entry name" value="Membr-assoc_MAPEG"/>
</dbReference>
<name>A0A1Y1ZTY8_9PLEO</name>
<accession>A0A1Y1ZTY8</accession>
<dbReference type="PANTHER" id="PTHR35371">
    <property type="entry name" value="INNER MEMBRANE PROTEIN"/>
    <property type="match status" value="1"/>
</dbReference>
<sequence length="161" mass="17573">MTTFLGAYNTSILAIPAYHVLSFLPHAYAAWVATKGNLVKWDNRNPRSTELHATLKEKLDAETYARYERAEACHANGMENLPLFATTVILGNLAGLKKDGLHGMTGFVSIYLGLRLAYTGVYLSTDTQGPTYIRSGIWIASVVLCFRVIADAAKKLGTAGF</sequence>
<comment type="subcellular location">
    <subcellularLocation>
        <location evidence="1">Membrane</location>
    </subcellularLocation>
</comment>
<organism evidence="5 6">
    <name type="scientific">Clohesyomyces aquaticus</name>
    <dbReference type="NCBI Taxonomy" id="1231657"/>
    <lineage>
        <taxon>Eukaryota</taxon>
        <taxon>Fungi</taxon>
        <taxon>Dikarya</taxon>
        <taxon>Ascomycota</taxon>
        <taxon>Pezizomycotina</taxon>
        <taxon>Dothideomycetes</taxon>
        <taxon>Pleosporomycetidae</taxon>
        <taxon>Pleosporales</taxon>
        <taxon>Lindgomycetaceae</taxon>
        <taxon>Clohesyomyces</taxon>
    </lineage>
</organism>
<keyword evidence="4" id="KW-0472">Membrane</keyword>
<reference evidence="5 6" key="1">
    <citation type="submission" date="2016-07" db="EMBL/GenBank/DDBJ databases">
        <title>Pervasive Adenine N6-methylation of Active Genes in Fungi.</title>
        <authorList>
            <consortium name="DOE Joint Genome Institute"/>
            <person name="Mondo S.J."/>
            <person name="Dannebaum R.O."/>
            <person name="Kuo R.C."/>
            <person name="Labutti K."/>
            <person name="Haridas S."/>
            <person name="Kuo A."/>
            <person name="Salamov A."/>
            <person name="Ahrendt S.R."/>
            <person name="Lipzen A."/>
            <person name="Sullivan W."/>
            <person name="Andreopoulos W.B."/>
            <person name="Clum A."/>
            <person name="Lindquist E."/>
            <person name="Daum C."/>
            <person name="Ramamoorthy G.K."/>
            <person name="Gryganskyi A."/>
            <person name="Culley D."/>
            <person name="Magnuson J.K."/>
            <person name="James T.Y."/>
            <person name="O'Malley M.A."/>
            <person name="Stajich J.E."/>
            <person name="Spatafora J.W."/>
            <person name="Visel A."/>
            <person name="Grigoriev I.V."/>
        </authorList>
    </citation>
    <scope>NUCLEOTIDE SEQUENCE [LARGE SCALE GENOMIC DNA]</scope>
    <source>
        <strain evidence="5 6">CBS 115471</strain>
    </source>
</reference>
<dbReference type="Proteomes" id="UP000193144">
    <property type="component" value="Unassembled WGS sequence"/>
</dbReference>
<dbReference type="EMBL" id="MCFA01000039">
    <property type="protein sequence ID" value="ORY13688.1"/>
    <property type="molecule type" value="Genomic_DNA"/>
</dbReference>
<evidence type="ECO:0000256" key="2">
    <source>
        <dbReference type="ARBA" id="ARBA00022692"/>
    </source>
</evidence>
<evidence type="ECO:0000256" key="3">
    <source>
        <dbReference type="ARBA" id="ARBA00022989"/>
    </source>
</evidence>
<evidence type="ECO:0000256" key="4">
    <source>
        <dbReference type="ARBA" id="ARBA00023136"/>
    </source>
</evidence>
<proteinExistence type="predicted"/>